<keyword evidence="3 7" id="KW-0489">Methyltransferase</keyword>
<reference evidence="8 9" key="1">
    <citation type="submission" date="2016-05" db="EMBL/GenBank/DDBJ databases">
        <title>Nuclear genome of Blastocystis sp. subtype 1 NandII.</title>
        <authorList>
            <person name="Gentekaki E."/>
            <person name="Curtis B."/>
            <person name="Stairs C."/>
            <person name="Eme L."/>
            <person name="Herman E."/>
            <person name="Klimes V."/>
            <person name="Arias M.C."/>
            <person name="Elias M."/>
            <person name="Hilliou F."/>
            <person name="Klute M."/>
            <person name="Malik S.-B."/>
            <person name="Pightling A."/>
            <person name="Rachubinski R."/>
            <person name="Salas D."/>
            <person name="Schlacht A."/>
            <person name="Suga H."/>
            <person name="Archibald J."/>
            <person name="Ball S.G."/>
            <person name="Clark G."/>
            <person name="Dacks J."/>
            <person name="Van Der Giezen M."/>
            <person name="Tsaousis A."/>
            <person name="Roger A."/>
        </authorList>
    </citation>
    <scope>NUCLEOTIDE SEQUENCE [LARGE SCALE GENOMIC DNA]</scope>
    <source>
        <strain evidence="9">ATCC 50177 / NandII</strain>
    </source>
</reference>
<gene>
    <name evidence="8" type="ORF">AV274_1398</name>
</gene>
<comment type="subcellular location">
    <subcellularLocation>
        <location evidence="1 7">Mitochondrion</location>
    </subcellularLocation>
</comment>
<protein>
    <recommendedName>
        <fullName evidence="7">Protein arginine methyltransferase NDUFAF7</fullName>
        <ecNumber evidence="7">2.1.1.320</ecNumber>
    </recommendedName>
</protein>
<evidence type="ECO:0000256" key="4">
    <source>
        <dbReference type="ARBA" id="ARBA00022679"/>
    </source>
</evidence>
<keyword evidence="4 7" id="KW-0808">Transferase</keyword>
<evidence type="ECO:0000313" key="9">
    <source>
        <dbReference type="Proteomes" id="UP000078348"/>
    </source>
</evidence>
<evidence type="ECO:0000256" key="1">
    <source>
        <dbReference type="ARBA" id="ARBA00004173"/>
    </source>
</evidence>
<dbReference type="AlphaFoldDB" id="A0A196SIL2"/>
<name>A0A196SIL2_BLAHN</name>
<evidence type="ECO:0000256" key="3">
    <source>
        <dbReference type="ARBA" id="ARBA00022603"/>
    </source>
</evidence>
<comment type="function">
    <text evidence="7">Arginine methyltransferase involved in the assembly or stability of mitochondrial NADH:ubiquinone oxidoreductase complex (complex I).</text>
</comment>
<dbReference type="Gene3D" id="3.40.50.12710">
    <property type="match status" value="1"/>
</dbReference>
<evidence type="ECO:0000256" key="6">
    <source>
        <dbReference type="ARBA" id="ARBA00048612"/>
    </source>
</evidence>
<organism evidence="8 9">
    <name type="scientific">Blastocystis sp. subtype 1 (strain ATCC 50177 / NandII)</name>
    <dbReference type="NCBI Taxonomy" id="478820"/>
    <lineage>
        <taxon>Eukaryota</taxon>
        <taxon>Sar</taxon>
        <taxon>Stramenopiles</taxon>
        <taxon>Bigyra</taxon>
        <taxon>Opalozoa</taxon>
        <taxon>Opalinata</taxon>
        <taxon>Blastocystidae</taxon>
        <taxon>Blastocystis</taxon>
    </lineage>
</organism>
<dbReference type="InterPro" id="IPR003788">
    <property type="entry name" value="NDUFAF7"/>
</dbReference>
<keyword evidence="9" id="KW-1185">Reference proteome</keyword>
<evidence type="ECO:0000313" key="8">
    <source>
        <dbReference type="EMBL" id="OAO16875.1"/>
    </source>
</evidence>
<dbReference type="EC" id="2.1.1.320" evidence="7"/>
<evidence type="ECO:0000256" key="7">
    <source>
        <dbReference type="RuleBase" id="RU364114"/>
    </source>
</evidence>
<dbReference type="PANTHER" id="PTHR12049">
    <property type="entry name" value="PROTEIN ARGININE METHYLTRANSFERASE NDUFAF7, MITOCHONDRIAL"/>
    <property type="match status" value="1"/>
</dbReference>
<dbReference type="PANTHER" id="PTHR12049:SF5">
    <property type="entry name" value="PROTEIN ARGININE METHYLTRANSFERASE NDUFAF7 HOMOLOG, MITOCHONDRIAL"/>
    <property type="match status" value="1"/>
</dbReference>
<comment type="caution">
    <text evidence="8">The sequence shown here is derived from an EMBL/GenBank/DDBJ whole genome shotgun (WGS) entry which is preliminary data.</text>
</comment>
<proteinExistence type="inferred from homology"/>
<dbReference type="Proteomes" id="UP000078348">
    <property type="component" value="Unassembled WGS sequence"/>
</dbReference>
<dbReference type="EMBL" id="LXWW01000055">
    <property type="protein sequence ID" value="OAO16875.1"/>
    <property type="molecule type" value="Genomic_DNA"/>
</dbReference>
<evidence type="ECO:0000256" key="2">
    <source>
        <dbReference type="ARBA" id="ARBA00005891"/>
    </source>
</evidence>
<dbReference type="OrthoDB" id="17415at2759"/>
<evidence type="ECO:0000256" key="5">
    <source>
        <dbReference type="ARBA" id="ARBA00023128"/>
    </source>
</evidence>
<sequence>MFCRRSLNTLYKSCAAVRSFSALSDAVLARDFIKDCLYNKEEGYNRAKKVGVLEKPIDFASLWGKWEFNKTIKELYDKQGVHYMNGVELFTPFFSEAIAGYILKKHKLGTPLNIFELGNGSSTNLCALLNYMKMKMPNVYKNMHYYVLTDDVYFSSAPIPEEVAEKVTVKSIQNQEDCLHLTDSGFLIMNDMLSCLPHDKIRVHYGSKGDSFSQFEQCIIAQSGTNSYQEFFLPVSDPLIRRYVQFLLDSGYSMFTLAQHQNATIDAYNKQSALGRSRADRFKHYNANEAFIPTVLLETLDKVLKLTTNCHMVFSDFDYLPPCAENDLNSPVNCINGPIVCSYDEKGQCVDSKSYLTNKYKNDIFFATDFILLSQLVQSLTKNNASIYKLESFMKEYSRLVNTRTMLGWNPVTKDFKNISFLLS</sequence>
<dbReference type="STRING" id="478820.A0A196SIL2"/>
<dbReference type="GO" id="GO:0032259">
    <property type="term" value="P:methylation"/>
    <property type="evidence" value="ECO:0007669"/>
    <property type="project" value="UniProtKB-KW"/>
</dbReference>
<dbReference type="Pfam" id="PF02636">
    <property type="entry name" value="Methyltransf_28"/>
    <property type="match status" value="1"/>
</dbReference>
<comment type="similarity">
    <text evidence="2 7">Belongs to the NDUFAF7 family.</text>
</comment>
<accession>A0A196SIL2</accession>
<dbReference type="InterPro" id="IPR029063">
    <property type="entry name" value="SAM-dependent_MTases_sf"/>
</dbReference>
<dbReference type="SUPFAM" id="SSF53335">
    <property type="entry name" value="S-adenosyl-L-methionine-dependent methyltransferases"/>
    <property type="match status" value="1"/>
</dbReference>
<dbReference type="GO" id="GO:0035243">
    <property type="term" value="F:protein-arginine omega-N symmetric methyltransferase activity"/>
    <property type="evidence" value="ECO:0007669"/>
    <property type="project" value="UniProtKB-EC"/>
</dbReference>
<dbReference type="GO" id="GO:0005739">
    <property type="term" value="C:mitochondrion"/>
    <property type="evidence" value="ECO:0007669"/>
    <property type="project" value="UniProtKB-SubCell"/>
</dbReference>
<keyword evidence="5 7" id="KW-0496">Mitochondrion</keyword>
<dbReference type="InterPro" id="IPR038375">
    <property type="entry name" value="NDUFAF7_sf"/>
</dbReference>
<comment type="catalytic activity">
    <reaction evidence="6 7">
        <text>L-arginyl-[protein] + 2 S-adenosyl-L-methionine = N(omega),N(omega)'-dimethyl-L-arginyl-[protein] + 2 S-adenosyl-L-homocysteine + 2 H(+)</text>
        <dbReference type="Rhea" id="RHEA:48108"/>
        <dbReference type="Rhea" id="RHEA-COMP:10532"/>
        <dbReference type="Rhea" id="RHEA-COMP:11992"/>
        <dbReference type="ChEBI" id="CHEBI:15378"/>
        <dbReference type="ChEBI" id="CHEBI:29965"/>
        <dbReference type="ChEBI" id="CHEBI:57856"/>
        <dbReference type="ChEBI" id="CHEBI:59789"/>
        <dbReference type="ChEBI" id="CHEBI:88221"/>
        <dbReference type="EC" id="2.1.1.320"/>
    </reaction>
</comment>